<gene>
    <name evidence="1" type="ORF">NCTC11166_03266</name>
</gene>
<evidence type="ECO:0000313" key="1">
    <source>
        <dbReference type="EMBL" id="SPU55863.1"/>
    </source>
</evidence>
<dbReference type="Proteomes" id="UP000251186">
    <property type="component" value="Unassembled WGS sequence"/>
</dbReference>
<proteinExistence type="predicted"/>
<name>A0A2X1BEI0_BREVE</name>
<dbReference type="RefSeq" id="WP_112863695.1">
    <property type="nucleotide sequence ID" value="NZ_UAQP01000014.1"/>
</dbReference>
<dbReference type="AlphaFoldDB" id="A0A2X1BEI0"/>
<protein>
    <submittedName>
        <fullName evidence="1">Uncharacterized protein</fullName>
    </submittedName>
</protein>
<sequence length="106" mass="10818">MPTSQPTPEDIEAARTLVATADAAADKARKAGVIANLQPLIAAGFGAENAVVDLAALSAVMPANYAALAEIDPNLPSSVMTVARLNQSINDRIRNLVALNSPPTAA</sequence>
<reference evidence="1 2" key="1">
    <citation type="submission" date="2018-06" db="EMBL/GenBank/DDBJ databases">
        <authorList>
            <consortium name="Pathogen Informatics"/>
            <person name="Doyle S."/>
        </authorList>
    </citation>
    <scope>NUCLEOTIDE SEQUENCE [LARGE SCALE GENOMIC DNA]</scope>
    <source>
        <strain evidence="1 2">NCTC11166</strain>
    </source>
</reference>
<accession>A0A2X1BEI0</accession>
<dbReference type="EMBL" id="UAQP01000014">
    <property type="protein sequence ID" value="SPU55863.1"/>
    <property type="molecule type" value="Genomic_DNA"/>
</dbReference>
<evidence type="ECO:0000313" key="2">
    <source>
        <dbReference type="Proteomes" id="UP000251186"/>
    </source>
</evidence>
<organism evidence="1 2">
    <name type="scientific">Brevundimonas vesicularis</name>
    <name type="common">Pseudomonas vesicularis</name>
    <dbReference type="NCBI Taxonomy" id="41276"/>
    <lineage>
        <taxon>Bacteria</taxon>
        <taxon>Pseudomonadati</taxon>
        <taxon>Pseudomonadota</taxon>
        <taxon>Alphaproteobacteria</taxon>
        <taxon>Caulobacterales</taxon>
        <taxon>Caulobacteraceae</taxon>
        <taxon>Brevundimonas</taxon>
    </lineage>
</organism>